<comment type="caution">
    <text evidence="2">The sequence shown here is derived from an EMBL/GenBank/DDBJ whole genome shotgun (WGS) entry which is preliminary data.</text>
</comment>
<organism evidence="2 3">
    <name type="scientific">Sphingobium algorifonticola</name>
    <dbReference type="NCBI Taxonomy" id="2008318"/>
    <lineage>
        <taxon>Bacteria</taxon>
        <taxon>Pseudomonadati</taxon>
        <taxon>Pseudomonadota</taxon>
        <taxon>Alphaproteobacteria</taxon>
        <taxon>Sphingomonadales</taxon>
        <taxon>Sphingomonadaceae</taxon>
        <taxon>Sphingobium</taxon>
    </lineage>
</organism>
<evidence type="ECO:0000259" key="1">
    <source>
        <dbReference type="Pfam" id="PF07238"/>
    </source>
</evidence>
<keyword evidence="3" id="KW-1185">Reference proteome</keyword>
<evidence type="ECO:0000313" key="3">
    <source>
        <dbReference type="Proteomes" id="UP000282977"/>
    </source>
</evidence>
<feature type="domain" description="PilZ" evidence="1">
    <location>
        <begin position="17"/>
        <end position="101"/>
    </location>
</feature>
<dbReference type="AlphaFoldDB" id="A0A437JCC0"/>
<gene>
    <name evidence="2" type="ORF">ENE74_02765</name>
</gene>
<dbReference type="InterPro" id="IPR009875">
    <property type="entry name" value="PilZ_domain"/>
</dbReference>
<dbReference type="Pfam" id="PF07238">
    <property type="entry name" value="PilZ"/>
    <property type="match status" value="1"/>
</dbReference>
<dbReference type="Proteomes" id="UP000282977">
    <property type="component" value="Unassembled WGS sequence"/>
</dbReference>
<protein>
    <submittedName>
        <fullName evidence="2">PilZ domain-containing protein</fullName>
    </submittedName>
</protein>
<accession>A0A437JCC0</accession>
<evidence type="ECO:0000313" key="2">
    <source>
        <dbReference type="EMBL" id="RVT43559.1"/>
    </source>
</evidence>
<sequence length="120" mass="13198">MALSLRRLFAPKQTFSRSAARYACKLEGSLIVIDRMATFDGRVIDISSGGAMFRPRLAYLMDRRDVPVCLTVGTHEVFGRIMSTSPKGFGLRFDEPIEEAELMAMLATGEQDAPAPVLAD</sequence>
<proteinExistence type="predicted"/>
<name>A0A437JCC0_9SPHN</name>
<reference evidence="2 3" key="1">
    <citation type="submission" date="2019-01" db="EMBL/GenBank/DDBJ databases">
        <authorList>
            <person name="Chen W.-M."/>
        </authorList>
    </citation>
    <scope>NUCLEOTIDE SEQUENCE [LARGE SCALE GENOMIC DNA]</scope>
    <source>
        <strain evidence="2 3">TLA-22</strain>
    </source>
</reference>
<dbReference type="GO" id="GO:0035438">
    <property type="term" value="F:cyclic-di-GMP binding"/>
    <property type="evidence" value="ECO:0007669"/>
    <property type="project" value="InterPro"/>
</dbReference>
<dbReference type="RefSeq" id="WP_127689099.1">
    <property type="nucleotide sequence ID" value="NZ_RZUL01000001.1"/>
</dbReference>
<dbReference type="EMBL" id="RZUL01000001">
    <property type="protein sequence ID" value="RVT43559.1"/>
    <property type="molecule type" value="Genomic_DNA"/>
</dbReference>
<dbReference type="OrthoDB" id="7510540at2"/>